<accession>A0ABW2TR92</accession>
<dbReference type="PANTHER" id="PTHR43056">
    <property type="entry name" value="PEPTIDASE S9 PROLYL OLIGOPEPTIDASE"/>
    <property type="match status" value="1"/>
</dbReference>
<evidence type="ECO:0000313" key="2">
    <source>
        <dbReference type="EMBL" id="MFC7615321.1"/>
    </source>
</evidence>
<comment type="caution">
    <text evidence="2">The sequence shown here is derived from an EMBL/GenBank/DDBJ whole genome shotgun (WGS) entry which is preliminary data.</text>
</comment>
<organism evidence="2 3">
    <name type="scientific">Actinokineospora soli</name>
    <dbReference type="NCBI Taxonomy" id="1048753"/>
    <lineage>
        <taxon>Bacteria</taxon>
        <taxon>Bacillati</taxon>
        <taxon>Actinomycetota</taxon>
        <taxon>Actinomycetes</taxon>
        <taxon>Pseudonocardiales</taxon>
        <taxon>Pseudonocardiaceae</taxon>
        <taxon>Actinokineospora</taxon>
    </lineage>
</organism>
<keyword evidence="2" id="KW-0378">Hydrolase</keyword>
<dbReference type="InterPro" id="IPR050585">
    <property type="entry name" value="Xaa-Pro_dipeptidyl-ppase/CocE"/>
</dbReference>
<dbReference type="Gene3D" id="3.40.50.1820">
    <property type="entry name" value="alpha/beta hydrolase"/>
    <property type="match status" value="1"/>
</dbReference>
<evidence type="ECO:0000313" key="3">
    <source>
        <dbReference type="Proteomes" id="UP001596512"/>
    </source>
</evidence>
<name>A0ABW2TR92_9PSEU</name>
<dbReference type="SUPFAM" id="SSF53474">
    <property type="entry name" value="alpha/beta-Hydrolases"/>
    <property type="match status" value="1"/>
</dbReference>
<proteinExistence type="predicted"/>
<dbReference type="Proteomes" id="UP001596512">
    <property type="component" value="Unassembled WGS sequence"/>
</dbReference>
<protein>
    <submittedName>
        <fullName evidence="2">Alpha/beta hydrolase family protein</fullName>
        <ecNumber evidence="2">3.4.-.-</ecNumber>
    </submittedName>
</protein>
<dbReference type="Pfam" id="PF00326">
    <property type="entry name" value="Peptidase_S9"/>
    <property type="match status" value="1"/>
</dbReference>
<dbReference type="EMBL" id="JBHTEY010000004">
    <property type="protein sequence ID" value="MFC7615321.1"/>
    <property type="molecule type" value="Genomic_DNA"/>
</dbReference>
<gene>
    <name evidence="2" type="ORF">ACFQV2_19275</name>
</gene>
<dbReference type="InterPro" id="IPR001375">
    <property type="entry name" value="Peptidase_S9_cat"/>
</dbReference>
<keyword evidence="3" id="KW-1185">Reference proteome</keyword>
<dbReference type="InterPro" id="IPR029058">
    <property type="entry name" value="AB_hydrolase_fold"/>
</dbReference>
<evidence type="ECO:0000259" key="1">
    <source>
        <dbReference type="Pfam" id="PF00326"/>
    </source>
</evidence>
<dbReference type="GO" id="GO:0016787">
    <property type="term" value="F:hydrolase activity"/>
    <property type="evidence" value="ECO:0007669"/>
    <property type="project" value="UniProtKB-KW"/>
</dbReference>
<feature type="domain" description="Peptidase S9 prolyl oligopeptidase catalytic" evidence="1">
    <location>
        <begin position="54"/>
        <end position="258"/>
    </location>
</feature>
<dbReference type="PANTHER" id="PTHR43056:SF5">
    <property type="entry name" value="PEPTIDASE S9 PROLYL OLIGOPEPTIDASE CATALYTIC DOMAIN-CONTAINING PROTEIN"/>
    <property type="match status" value="1"/>
</dbReference>
<reference evidence="3" key="1">
    <citation type="journal article" date="2019" name="Int. J. Syst. Evol. Microbiol.">
        <title>The Global Catalogue of Microorganisms (GCM) 10K type strain sequencing project: providing services to taxonomists for standard genome sequencing and annotation.</title>
        <authorList>
            <consortium name="The Broad Institute Genomics Platform"/>
            <consortium name="The Broad Institute Genome Sequencing Center for Infectious Disease"/>
            <person name="Wu L."/>
            <person name="Ma J."/>
        </authorList>
    </citation>
    <scope>NUCLEOTIDE SEQUENCE [LARGE SCALE GENOMIC DNA]</scope>
    <source>
        <strain evidence="3">JCM 17695</strain>
    </source>
</reference>
<dbReference type="EC" id="3.4.-.-" evidence="2"/>
<sequence length="271" mass="29210">MPERRLVRGDGHDIPVLLYRPTSPDFAGPDGERPPWLLYPHAGPTTAFDARLNLDIAFFTSRGFGVAAVDYGGSTGHGRAFRDLLTGQWGVVDVADTLAAAADLVATGEADPARLAVRGGSAGGFTAAAAMTGGTVFACATLMFPLLDLSPWADGDIETHDFESRYVERLVGTLPEHADRYRDRSPVRHADRVAGPVLVMQGAEDPVCPPEQVARFVAGLRVPHAYLSFDGEQHGFRRAESVIAAYDAELSFYGQVFGFTPPRTPRLELSR</sequence>